<organism evidence="1">
    <name type="scientific">Cacopsylla melanoneura</name>
    <dbReference type="NCBI Taxonomy" id="428564"/>
    <lineage>
        <taxon>Eukaryota</taxon>
        <taxon>Metazoa</taxon>
        <taxon>Ecdysozoa</taxon>
        <taxon>Arthropoda</taxon>
        <taxon>Hexapoda</taxon>
        <taxon>Insecta</taxon>
        <taxon>Pterygota</taxon>
        <taxon>Neoptera</taxon>
        <taxon>Paraneoptera</taxon>
        <taxon>Hemiptera</taxon>
        <taxon>Sternorrhyncha</taxon>
        <taxon>Psylloidea</taxon>
        <taxon>Psyllidae</taxon>
        <taxon>Psyllinae</taxon>
        <taxon>Cacopsylla</taxon>
    </lineage>
</organism>
<proteinExistence type="predicted"/>
<accession>A0A8D9BEA1</accession>
<dbReference type="EMBL" id="HBUF01626560">
    <property type="protein sequence ID" value="CAG6782266.1"/>
    <property type="molecule type" value="Transcribed_RNA"/>
</dbReference>
<protein>
    <submittedName>
        <fullName evidence="1">Uncharacterized protein</fullName>
    </submittedName>
</protein>
<name>A0A8D9BEA1_9HEMI</name>
<dbReference type="AlphaFoldDB" id="A0A8D9BEA1"/>
<reference evidence="1" key="1">
    <citation type="submission" date="2021-05" db="EMBL/GenBank/DDBJ databases">
        <authorList>
            <person name="Alioto T."/>
            <person name="Alioto T."/>
            <person name="Gomez Garrido J."/>
        </authorList>
    </citation>
    <scope>NUCLEOTIDE SEQUENCE</scope>
</reference>
<sequence>MRFISVAMFREMEGWYICLILRQLCELGRKEIRLHFPSLLYASYELEVDACLKLKPVLNMNPNLETLAQGPPNYKKLQTPDFYSDDRAHFSKNYKLLLSLCY</sequence>
<evidence type="ECO:0000313" key="1">
    <source>
        <dbReference type="EMBL" id="CAG6782266.1"/>
    </source>
</evidence>